<dbReference type="PROSITE" id="PS50089">
    <property type="entry name" value="ZF_RING_2"/>
    <property type="match status" value="1"/>
</dbReference>
<keyword evidence="11" id="KW-0256">Endoplasmic reticulum</keyword>
<dbReference type="GO" id="GO:0005789">
    <property type="term" value="C:endoplasmic reticulum membrane"/>
    <property type="evidence" value="ECO:0007669"/>
    <property type="project" value="UniProtKB-SubCell"/>
</dbReference>
<evidence type="ECO:0000256" key="12">
    <source>
        <dbReference type="SAM" id="MobiDB-lite"/>
    </source>
</evidence>
<dbReference type="CDD" id="cd16745">
    <property type="entry name" value="RING-HC_AtRMA-like"/>
    <property type="match status" value="1"/>
</dbReference>
<feature type="domain" description="RING-type" evidence="13">
    <location>
        <begin position="160"/>
        <end position="201"/>
    </location>
</feature>
<evidence type="ECO:0000256" key="10">
    <source>
        <dbReference type="PROSITE-ProRule" id="PRU00175"/>
    </source>
</evidence>
<feature type="compositionally biased region" description="Gly residues" evidence="12">
    <location>
        <begin position="93"/>
        <end position="107"/>
    </location>
</feature>
<feature type="region of interest" description="Disordered" evidence="12">
    <location>
        <begin position="299"/>
        <end position="346"/>
    </location>
</feature>
<dbReference type="FunFam" id="3.30.40.10:FF:000365">
    <property type="entry name" value="Zinc finger family protein"/>
    <property type="match status" value="1"/>
</dbReference>
<sequence>MADGTDDVMNLDLNLGPLVSPSNGTDPEPDNLSGESINLEDWIEEPPVQPRLRDAMRRIRQQTRQRWRWRQQFHIPLETRNISMELMNNSDGIGGASGGNGASGGSGLMQTGEGSAVADRRTDDVQKTCENNQFDLVSDALGKKEDAEKGGGNDGSFFDCNICLDMARDPVLTCCGHLFCWPCLYRWLHDHSDAKECPVCKGEVTIKNVTPIYGRGNSSGEVEDDSGPKIPSRPQARRVESLRRTIQRTARFSFPMEEMIRQIGSRFDFSRDLNLSQDSEGVREPTERTTSLLSRILTSRGMRREQSAVVPPDEVVDLTHSGTTSPEPAETRRSQEQPPPVEDRDSVSSIAAGIHSESQTMDTAVEIDSMVSLSTSTSRRRNDLVRVSDVDSGDSRALRRRRLH</sequence>
<dbReference type="GO" id="GO:0006511">
    <property type="term" value="P:ubiquitin-dependent protein catabolic process"/>
    <property type="evidence" value="ECO:0007669"/>
    <property type="project" value="UniProtKB-UniRule"/>
</dbReference>
<dbReference type="GO" id="GO:0008270">
    <property type="term" value="F:zinc ion binding"/>
    <property type="evidence" value="ECO:0007669"/>
    <property type="project" value="UniProtKB-KW"/>
</dbReference>
<proteinExistence type="predicted"/>
<dbReference type="EC" id="2.3.2.27" evidence="11"/>
<evidence type="ECO:0000256" key="7">
    <source>
        <dbReference type="ARBA" id="ARBA00022786"/>
    </source>
</evidence>
<dbReference type="Pfam" id="PF00097">
    <property type="entry name" value="zf-C3HC4"/>
    <property type="match status" value="1"/>
</dbReference>
<evidence type="ECO:0000256" key="4">
    <source>
        <dbReference type="ARBA" id="ARBA00022679"/>
    </source>
</evidence>
<comment type="domain">
    <text evidence="11">The RING-type zinc finger domain is responsible for E3 ligase activity.</text>
</comment>
<comment type="catalytic activity">
    <reaction evidence="1 11">
        <text>S-ubiquitinyl-[E2 ubiquitin-conjugating enzyme]-L-cysteine + [acceptor protein]-L-lysine = [E2 ubiquitin-conjugating enzyme]-L-cysteine + N(6)-ubiquitinyl-[acceptor protein]-L-lysine.</text>
        <dbReference type="EC" id="2.3.2.27"/>
    </reaction>
</comment>
<evidence type="ECO:0000259" key="13">
    <source>
        <dbReference type="PROSITE" id="PS50089"/>
    </source>
</evidence>
<keyword evidence="6 10" id="KW-0863">Zinc-finger</keyword>
<name>A0AAN8W4V5_9MAGN</name>
<dbReference type="InterPro" id="IPR017907">
    <property type="entry name" value="Znf_RING_CS"/>
</dbReference>
<comment type="caution">
    <text evidence="14">The sequence shown here is derived from an EMBL/GenBank/DDBJ whole genome shotgun (WGS) entry which is preliminary data.</text>
</comment>
<feature type="region of interest" description="Disordered" evidence="12">
    <location>
        <begin position="93"/>
        <end position="121"/>
    </location>
</feature>
<comment type="function">
    <text evidence="11">E3 ubiquitin-protein ligase.</text>
</comment>
<evidence type="ECO:0000256" key="11">
    <source>
        <dbReference type="RuleBase" id="RU369090"/>
    </source>
</evidence>
<reference evidence="14 15" key="1">
    <citation type="submission" date="2023-12" db="EMBL/GenBank/DDBJ databases">
        <title>A high-quality genome assembly for Dillenia turbinata (Dilleniales).</title>
        <authorList>
            <person name="Chanderbali A."/>
        </authorList>
    </citation>
    <scope>NUCLEOTIDE SEQUENCE [LARGE SCALE GENOMIC DNA]</scope>
    <source>
        <strain evidence="14">LSX21</strain>
        <tissue evidence="14">Leaf</tissue>
    </source>
</reference>
<keyword evidence="15" id="KW-1185">Reference proteome</keyword>
<evidence type="ECO:0000256" key="5">
    <source>
        <dbReference type="ARBA" id="ARBA00022723"/>
    </source>
</evidence>
<protein>
    <recommendedName>
        <fullName evidence="11">E3 ubiquitin-protein ligase RMA</fullName>
        <ecNumber evidence="11">2.3.2.27</ecNumber>
    </recommendedName>
    <alternativeName>
        <fullName evidence="11">Protein RING membrane-anchor</fullName>
    </alternativeName>
    <alternativeName>
        <fullName evidence="11">RING-type E3 ubiquitin transferase RMA</fullName>
    </alternativeName>
</protein>
<evidence type="ECO:0000313" key="14">
    <source>
        <dbReference type="EMBL" id="KAK6945385.1"/>
    </source>
</evidence>
<keyword evidence="5 11" id="KW-0479">Metal-binding</keyword>
<dbReference type="PROSITE" id="PS00518">
    <property type="entry name" value="ZF_RING_1"/>
    <property type="match status" value="1"/>
</dbReference>
<evidence type="ECO:0000256" key="3">
    <source>
        <dbReference type="ARBA" id="ARBA00004906"/>
    </source>
</evidence>
<keyword evidence="4 11" id="KW-0808">Transferase</keyword>
<feature type="compositionally biased region" description="Basic and acidic residues" evidence="12">
    <location>
        <begin position="329"/>
        <end position="346"/>
    </location>
</feature>
<dbReference type="EMBL" id="JBAMMX010000003">
    <property type="protein sequence ID" value="KAK6945385.1"/>
    <property type="molecule type" value="Genomic_DNA"/>
</dbReference>
<dbReference type="Gene3D" id="3.30.40.10">
    <property type="entry name" value="Zinc/RING finger domain, C3HC4 (zinc finger)"/>
    <property type="match status" value="1"/>
</dbReference>
<evidence type="ECO:0000256" key="9">
    <source>
        <dbReference type="ARBA" id="ARBA00023136"/>
    </source>
</evidence>
<dbReference type="SUPFAM" id="SSF57850">
    <property type="entry name" value="RING/U-box"/>
    <property type="match status" value="1"/>
</dbReference>
<dbReference type="InterPro" id="IPR045103">
    <property type="entry name" value="RNF5/RNF185-like"/>
</dbReference>
<evidence type="ECO:0000256" key="8">
    <source>
        <dbReference type="ARBA" id="ARBA00022833"/>
    </source>
</evidence>
<feature type="region of interest" description="Disordered" evidence="12">
    <location>
        <begin position="212"/>
        <end position="237"/>
    </location>
</feature>
<evidence type="ECO:0000256" key="6">
    <source>
        <dbReference type="ARBA" id="ARBA00022771"/>
    </source>
</evidence>
<dbReference type="PANTHER" id="PTHR12313">
    <property type="entry name" value="E3 UBIQUITIN-PROTEIN LIGASE RNF5-RELATED"/>
    <property type="match status" value="1"/>
</dbReference>
<dbReference type="GO" id="GO:0061630">
    <property type="term" value="F:ubiquitin protein ligase activity"/>
    <property type="evidence" value="ECO:0007669"/>
    <property type="project" value="UniProtKB-UniRule"/>
</dbReference>
<keyword evidence="8 11" id="KW-0862">Zinc</keyword>
<dbReference type="SMART" id="SM00184">
    <property type="entry name" value="RING"/>
    <property type="match status" value="1"/>
</dbReference>
<dbReference type="InterPro" id="IPR001841">
    <property type="entry name" value="Znf_RING"/>
</dbReference>
<comment type="subcellular location">
    <subcellularLocation>
        <location evidence="2">Endomembrane system</location>
    </subcellularLocation>
    <subcellularLocation>
        <location evidence="11">Endoplasmic reticulum membrane</location>
        <topology evidence="11">Single-pass type IV membrane protein</topology>
    </subcellularLocation>
</comment>
<dbReference type="Proteomes" id="UP001370490">
    <property type="component" value="Unassembled WGS sequence"/>
</dbReference>
<evidence type="ECO:0000256" key="1">
    <source>
        <dbReference type="ARBA" id="ARBA00000900"/>
    </source>
</evidence>
<comment type="pathway">
    <text evidence="3 11">Protein modification; protein ubiquitination.</text>
</comment>
<evidence type="ECO:0000256" key="2">
    <source>
        <dbReference type="ARBA" id="ARBA00004308"/>
    </source>
</evidence>
<accession>A0AAN8W4V5</accession>
<feature type="region of interest" description="Disordered" evidence="12">
    <location>
        <begin position="1"/>
        <end position="35"/>
    </location>
</feature>
<keyword evidence="7 11" id="KW-0833">Ubl conjugation pathway</keyword>
<dbReference type="InterPro" id="IPR018957">
    <property type="entry name" value="Znf_C3HC4_RING-type"/>
</dbReference>
<evidence type="ECO:0000313" key="15">
    <source>
        <dbReference type="Proteomes" id="UP001370490"/>
    </source>
</evidence>
<dbReference type="AlphaFoldDB" id="A0AAN8W4V5"/>
<organism evidence="14 15">
    <name type="scientific">Dillenia turbinata</name>
    <dbReference type="NCBI Taxonomy" id="194707"/>
    <lineage>
        <taxon>Eukaryota</taxon>
        <taxon>Viridiplantae</taxon>
        <taxon>Streptophyta</taxon>
        <taxon>Embryophyta</taxon>
        <taxon>Tracheophyta</taxon>
        <taxon>Spermatophyta</taxon>
        <taxon>Magnoliopsida</taxon>
        <taxon>eudicotyledons</taxon>
        <taxon>Gunneridae</taxon>
        <taxon>Pentapetalae</taxon>
        <taxon>Dilleniales</taxon>
        <taxon>Dilleniaceae</taxon>
        <taxon>Dillenia</taxon>
    </lineage>
</organism>
<gene>
    <name evidence="14" type="ORF">RJ641_026487</name>
</gene>
<keyword evidence="9" id="KW-0472">Membrane</keyword>
<dbReference type="InterPro" id="IPR013083">
    <property type="entry name" value="Znf_RING/FYVE/PHD"/>
</dbReference>